<proteinExistence type="predicted"/>
<feature type="non-terminal residue" evidence="1">
    <location>
        <position position="294"/>
    </location>
</feature>
<accession>A0ACA9LG27</accession>
<name>A0ACA9LG27_9GLOM</name>
<organism evidence="1 2">
    <name type="scientific">Cetraspora pellucida</name>
    <dbReference type="NCBI Taxonomy" id="1433469"/>
    <lineage>
        <taxon>Eukaryota</taxon>
        <taxon>Fungi</taxon>
        <taxon>Fungi incertae sedis</taxon>
        <taxon>Mucoromycota</taxon>
        <taxon>Glomeromycotina</taxon>
        <taxon>Glomeromycetes</taxon>
        <taxon>Diversisporales</taxon>
        <taxon>Gigasporaceae</taxon>
        <taxon>Cetraspora</taxon>
    </lineage>
</organism>
<dbReference type="Proteomes" id="UP000789366">
    <property type="component" value="Unassembled WGS sequence"/>
</dbReference>
<comment type="caution">
    <text evidence="1">The sequence shown here is derived from an EMBL/GenBank/DDBJ whole genome shotgun (WGS) entry which is preliminary data.</text>
</comment>
<reference evidence="1" key="1">
    <citation type="submission" date="2021-06" db="EMBL/GenBank/DDBJ databases">
        <authorList>
            <person name="Kallberg Y."/>
            <person name="Tangrot J."/>
            <person name="Rosling A."/>
        </authorList>
    </citation>
    <scope>NUCLEOTIDE SEQUENCE</scope>
    <source>
        <strain evidence="1">28 12/20/2015</strain>
    </source>
</reference>
<evidence type="ECO:0000313" key="1">
    <source>
        <dbReference type="EMBL" id="CAG8528695.1"/>
    </source>
</evidence>
<sequence length="294" mass="33577">MTFAFTNCMDKDMFVMGDTSTNYMEDTFTNNMEHYFTNYTENTFTYHMENSFTNSMWNTEDTFLNYTENTSMNSAMQINASNTLAANEDTRVDKDIRMDKSIEIDCAESDVGSYEAIQDTANSDNHTNDKNSCEHSSINDNEDDDLNTISIAECRADASNEFSKMEDQEAEFDNSSFNEFLANKVGASSEIEDQEAEFDSSSFTNFLKEIDNDYKIGGLQLQQAFDKFAERYKAAKSQSIERVATFLYDHNLNSARIRSGAMIRVQPESVKRRKANVRRRAGASKENDPQDILK</sequence>
<evidence type="ECO:0000313" key="2">
    <source>
        <dbReference type="Proteomes" id="UP000789366"/>
    </source>
</evidence>
<keyword evidence="2" id="KW-1185">Reference proteome</keyword>
<protein>
    <submittedName>
        <fullName evidence="1">7154_t:CDS:1</fullName>
    </submittedName>
</protein>
<dbReference type="EMBL" id="CAJVPW010003729">
    <property type="protein sequence ID" value="CAG8528695.1"/>
    <property type="molecule type" value="Genomic_DNA"/>
</dbReference>
<gene>
    <name evidence="1" type="ORF">SPELUC_LOCUS4267</name>
</gene>